<gene>
    <name evidence="1" type="ORF">K4L44_05980</name>
</gene>
<sequence>MNRHQLYLPSKWKRAQSNGVGSVSAIAYYFANTLEQNTHIPTAIIVNTIGGSPTEAWIRYNTLTHDANTYDFFVNWKGSNGVDSWVKSRAAKNTSKATNPHQQHPYHASYLYQTSMEMLSKYPISGVLWYQGESNAENPEMFAHLFNTLKEDWRSAYARPQLPFYYVQLSGLNRPSWSYIRNVQTELDRQDPYAHMVVSYDYGNANNVHPTNKQPIGERLAKQALYFTYNKRSVTPYGPLLEKIEQKDSQLIVSFEYGKGLHPKEGKEVIGFEIAGEDRIFHPAQTSIKGDKVILINSKVTSPKYARYAWAPYTKANLVNGAGLPCPTWNTLYMTTDKHLFVGDMKDKR</sequence>
<protein>
    <submittedName>
        <fullName evidence="1">Sialate O-acetylesterase</fullName>
    </submittedName>
</protein>
<organism evidence="1 2">
    <name type="scientific">Halosquirtibacter laminarini</name>
    <dbReference type="NCBI Taxonomy" id="3374600"/>
    <lineage>
        <taxon>Bacteria</taxon>
        <taxon>Pseudomonadati</taxon>
        <taxon>Bacteroidota</taxon>
        <taxon>Bacteroidia</taxon>
        <taxon>Marinilabiliales</taxon>
        <taxon>Prolixibacteraceae</taxon>
        <taxon>Halosquirtibacter</taxon>
    </lineage>
</organism>
<name>A0AC61NLH9_9BACT</name>
<dbReference type="EMBL" id="CP081303">
    <property type="protein sequence ID" value="QZE15960.1"/>
    <property type="molecule type" value="Genomic_DNA"/>
</dbReference>
<evidence type="ECO:0000313" key="2">
    <source>
        <dbReference type="Proteomes" id="UP000826212"/>
    </source>
</evidence>
<reference evidence="1" key="1">
    <citation type="submission" date="2021-08" db="EMBL/GenBank/DDBJ databases">
        <title>Novel anaerobic bacterium isolated from sea squirt in East Sea, Republic of Korea.</title>
        <authorList>
            <person name="Nguyen T.H."/>
            <person name="Li Z."/>
            <person name="Lee Y.-J."/>
            <person name="Ko J."/>
            <person name="Kim S.-G."/>
        </authorList>
    </citation>
    <scope>NUCLEOTIDE SEQUENCE</scope>
    <source>
        <strain evidence="1">KCTC 25031</strain>
    </source>
</reference>
<dbReference type="Proteomes" id="UP000826212">
    <property type="component" value="Chromosome"/>
</dbReference>
<evidence type="ECO:0000313" key="1">
    <source>
        <dbReference type="EMBL" id="QZE15960.1"/>
    </source>
</evidence>
<keyword evidence="2" id="KW-1185">Reference proteome</keyword>
<accession>A0AC61NLH9</accession>
<proteinExistence type="predicted"/>